<proteinExistence type="predicted"/>
<evidence type="ECO:0000313" key="2">
    <source>
        <dbReference type="EMBL" id="AXF22965.1"/>
    </source>
</evidence>
<dbReference type="EMBL" id="CP024903">
    <property type="protein sequence ID" value="AXF22965.1"/>
    <property type="molecule type" value="Genomic_DNA"/>
</dbReference>
<protein>
    <submittedName>
        <fullName evidence="2">Uncharacterized protein</fullName>
    </submittedName>
</protein>
<organism evidence="2 3">
    <name type="scientific">Burkholderia pyrrocinia</name>
    <name type="common">Pseudomonas pyrrocinia</name>
    <dbReference type="NCBI Taxonomy" id="60550"/>
    <lineage>
        <taxon>Bacteria</taxon>
        <taxon>Pseudomonadati</taxon>
        <taxon>Pseudomonadota</taxon>
        <taxon>Betaproteobacteria</taxon>
        <taxon>Burkholderiales</taxon>
        <taxon>Burkholderiaceae</taxon>
        <taxon>Burkholderia</taxon>
        <taxon>Burkholderia cepacia complex</taxon>
    </lineage>
</organism>
<name>A0A2Z5N064_BURPY</name>
<feature type="region of interest" description="Disordered" evidence="1">
    <location>
        <begin position="56"/>
        <end position="94"/>
    </location>
</feature>
<gene>
    <name evidence="2" type="ORF">CUJ89_20980</name>
</gene>
<accession>A0A2Z5N064</accession>
<sequence length="206" mass="22265">MRERGRLPGGSETGRRMRKRITLTGANQGARRELLRNTAARTVCLGDKRRLRRGADVGRSGGNFVRRSTTAGVQGDGPQSEDAGFYGPPETEVNPLKRDRRKIFSAADALKDSGPNCRGETFQRDRSSATAMCTNNTQAHRHARHRAATMPVPQAAAMHATSTLFLLAPQQKSRLQSAPIHQGSPSVDTCSSCSSMPVQAGQAIAR</sequence>
<evidence type="ECO:0000256" key="1">
    <source>
        <dbReference type="SAM" id="MobiDB-lite"/>
    </source>
</evidence>
<dbReference type="AlphaFoldDB" id="A0A2Z5N064"/>
<evidence type="ECO:0000313" key="3">
    <source>
        <dbReference type="Proteomes" id="UP000253104"/>
    </source>
</evidence>
<reference evidence="2 3" key="1">
    <citation type="journal article" date="2018" name="ISME J.">
        <title>Involvement of Burkholderiaceae and sulfurous volatiles in disease-suppressive soils.</title>
        <authorList>
            <person name="Carrion V.J."/>
            <person name="Cordovez V."/>
            <person name="Tyc O."/>
            <person name="Etalo D.W."/>
            <person name="de Bruijn I."/>
            <person name="de Jager V.C."/>
            <person name="Medema M.H."/>
            <person name="Eberl L."/>
            <person name="Raaijmakers J.M."/>
        </authorList>
    </citation>
    <scope>NUCLEOTIDE SEQUENCE [LARGE SCALE GENOMIC DNA]</scope>
    <source>
        <strain evidence="3">mHSR5</strain>
    </source>
</reference>
<dbReference type="Proteomes" id="UP000253104">
    <property type="component" value="Chromosome mHSR5_B"/>
</dbReference>